<dbReference type="EMBL" id="CM029054">
    <property type="protein sequence ID" value="KAG2536177.1"/>
    <property type="molecule type" value="Genomic_DNA"/>
</dbReference>
<reference evidence="2" key="1">
    <citation type="submission" date="2020-05" db="EMBL/GenBank/DDBJ databases">
        <title>WGS assembly of Panicum virgatum.</title>
        <authorList>
            <person name="Lovell J.T."/>
            <person name="Jenkins J."/>
            <person name="Shu S."/>
            <person name="Juenger T.E."/>
            <person name="Schmutz J."/>
        </authorList>
    </citation>
    <scope>NUCLEOTIDE SEQUENCE</scope>
    <source>
        <strain evidence="2">AP13</strain>
    </source>
</reference>
<feature type="non-terminal residue" evidence="2">
    <location>
        <position position="302"/>
    </location>
</feature>
<comment type="caution">
    <text evidence="2">The sequence shown here is derived from an EMBL/GenBank/DDBJ whole genome shotgun (WGS) entry which is preliminary data.</text>
</comment>
<organism evidence="2 3">
    <name type="scientific">Panicum virgatum</name>
    <name type="common">Blackwell switchgrass</name>
    <dbReference type="NCBI Taxonomy" id="38727"/>
    <lineage>
        <taxon>Eukaryota</taxon>
        <taxon>Viridiplantae</taxon>
        <taxon>Streptophyta</taxon>
        <taxon>Embryophyta</taxon>
        <taxon>Tracheophyta</taxon>
        <taxon>Spermatophyta</taxon>
        <taxon>Magnoliopsida</taxon>
        <taxon>Liliopsida</taxon>
        <taxon>Poales</taxon>
        <taxon>Poaceae</taxon>
        <taxon>PACMAD clade</taxon>
        <taxon>Panicoideae</taxon>
        <taxon>Panicodae</taxon>
        <taxon>Paniceae</taxon>
        <taxon>Panicinae</taxon>
        <taxon>Panicum</taxon>
        <taxon>Panicum sect. Hiantes</taxon>
    </lineage>
</organism>
<keyword evidence="1" id="KW-0732">Signal</keyword>
<sequence>MLPHLLPHSLGGIFLRFCGLYTLQLLARPAADDGPEIPGGLGHLPGERGPFDHCNGLLLLDDVVVNPATGKWAALPPLPPSTESADDLFYRDKYLVFDPAASMHFEVVSIDRLSYMPDQPAAVLPLPAASEWPPSPCTMLVLSSRTWRWEERSFLREGEAAGTLADVRSIICSVVGKGYAVLWKGELYVQCESIFVMRIYLSSNKYQLIKPPIGTEEYQGFCLGKSEKGVFDYSDDMCRLRVWILQEVCGRMEWVLKHQTDLQLLLTRHKYVAQNEGPWILHDTNYYHRASEYNDEEEETVQ</sequence>
<dbReference type="PANTHER" id="PTHR34591">
    <property type="entry name" value="OS03G0653100 PROTEIN-RELATED"/>
    <property type="match status" value="1"/>
</dbReference>
<name>A0A8T0MGE0_PANVG</name>
<gene>
    <name evidence="2" type="ORF">PVAP13_9NG166673</name>
</gene>
<dbReference type="AlphaFoldDB" id="A0A8T0MGE0"/>
<proteinExistence type="predicted"/>
<evidence type="ECO:0000256" key="1">
    <source>
        <dbReference type="SAM" id="SignalP"/>
    </source>
</evidence>
<evidence type="ECO:0000313" key="3">
    <source>
        <dbReference type="Proteomes" id="UP000823388"/>
    </source>
</evidence>
<accession>A0A8T0MGE0</accession>
<dbReference type="Proteomes" id="UP000823388">
    <property type="component" value="Chromosome 9N"/>
</dbReference>
<feature type="signal peptide" evidence="1">
    <location>
        <begin position="1"/>
        <end position="22"/>
    </location>
</feature>
<keyword evidence="3" id="KW-1185">Reference proteome</keyword>
<evidence type="ECO:0000313" key="2">
    <source>
        <dbReference type="EMBL" id="KAG2536177.1"/>
    </source>
</evidence>
<feature type="chain" id="PRO_5035940448" description="F-box protein" evidence="1">
    <location>
        <begin position="23"/>
        <end position="302"/>
    </location>
</feature>
<evidence type="ECO:0008006" key="4">
    <source>
        <dbReference type="Google" id="ProtNLM"/>
    </source>
</evidence>
<protein>
    <recommendedName>
        <fullName evidence="4">F-box protein</fullName>
    </recommendedName>
</protein>